<organism evidence="5 6">
    <name type="scientific">Mycetomoellerius zeteki</name>
    <dbReference type="NCBI Taxonomy" id="64791"/>
    <lineage>
        <taxon>Eukaryota</taxon>
        <taxon>Metazoa</taxon>
        <taxon>Ecdysozoa</taxon>
        <taxon>Arthropoda</taxon>
        <taxon>Hexapoda</taxon>
        <taxon>Insecta</taxon>
        <taxon>Pterygota</taxon>
        <taxon>Neoptera</taxon>
        <taxon>Endopterygota</taxon>
        <taxon>Hymenoptera</taxon>
        <taxon>Apocrita</taxon>
        <taxon>Aculeata</taxon>
        <taxon>Formicoidea</taxon>
        <taxon>Formicidae</taxon>
        <taxon>Myrmicinae</taxon>
        <taxon>Mycetomoellerius</taxon>
    </lineage>
</organism>
<dbReference type="InterPro" id="IPR002999">
    <property type="entry name" value="Tudor"/>
</dbReference>
<dbReference type="SUPFAM" id="SSF63748">
    <property type="entry name" value="Tudor/PWWP/MBT"/>
    <property type="match status" value="1"/>
</dbReference>
<evidence type="ECO:0000313" key="6">
    <source>
        <dbReference type="Proteomes" id="UP000075809"/>
    </source>
</evidence>
<keyword evidence="6" id="KW-1185">Reference proteome</keyword>
<dbReference type="Pfam" id="PF00567">
    <property type="entry name" value="TUDOR"/>
    <property type="match status" value="1"/>
</dbReference>
<dbReference type="GO" id="GO:0010468">
    <property type="term" value="P:regulation of gene expression"/>
    <property type="evidence" value="ECO:0007669"/>
    <property type="project" value="UniProtKB-ARBA"/>
</dbReference>
<keyword evidence="3" id="KW-0812">Transmembrane</keyword>
<dbReference type="SUPFAM" id="SSF54791">
    <property type="entry name" value="Eukaryotic type KH-domain (KH-domain type I)"/>
    <property type="match status" value="1"/>
</dbReference>
<dbReference type="InterPro" id="IPR036612">
    <property type="entry name" value="KH_dom_type_1_sf"/>
</dbReference>
<dbReference type="AlphaFoldDB" id="A0A151XE31"/>
<dbReference type="InterPro" id="IPR035437">
    <property type="entry name" value="SNase_OB-fold_sf"/>
</dbReference>
<proteinExistence type="predicted"/>
<dbReference type="Gene3D" id="2.40.50.90">
    <property type="match status" value="1"/>
</dbReference>
<keyword evidence="3" id="KW-1133">Transmembrane helix</keyword>
<evidence type="ECO:0000259" key="4">
    <source>
        <dbReference type="SMART" id="SM00322"/>
    </source>
</evidence>
<protein>
    <submittedName>
        <fullName evidence="5">KH domain-containing protein C56G2.1</fullName>
    </submittedName>
</protein>
<dbReference type="PANTHER" id="PTHR22948:SF65">
    <property type="entry name" value="A-KINASE ANCHORING PROTEIN 1"/>
    <property type="match status" value="1"/>
</dbReference>
<name>A0A151XE31_9HYME</name>
<dbReference type="STRING" id="64791.A0A151XE31"/>
<dbReference type="Gene3D" id="3.30.1370.10">
    <property type="entry name" value="K Homology domain, type 1"/>
    <property type="match status" value="1"/>
</dbReference>
<evidence type="ECO:0000313" key="5">
    <source>
        <dbReference type="EMBL" id="KYQ58617.1"/>
    </source>
</evidence>
<dbReference type="CDD" id="cd22395">
    <property type="entry name" value="KH-I_AKAP1"/>
    <property type="match status" value="1"/>
</dbReference>
<feature type="region of interest" description="Disordered" evidence="2">
    <location>
        <begin position="195"/>
        <end position="222"/>
    </location>
</feature>
<dbReference type="GO" id="GO:0003723">
    <property type="term" value="F:RNA binding"/>
    <property type="evidence" value="ECO:0007669"/>
    <property type="project" value="UniProtKB-UniRule"/>
</dbReference>
<dbReference type="Proteomes" id="UP000075809">
    <property type="component" value="Unassembled WGS sequence"/>
</dbReference>
<dbReference type="InterPro" id="IPR050621">
    <property type="entry name" value="Tudor_domain_containing"/>
</dbReference>
<dbReference type="InterPro" id="IPR004087">
    <property type="entry name" value="KH_dom"/>
</dbReference>
<dbReference type="Gene3D" id="2.30.30.140">
    <property type="match status" value="1"/>
</dbReference>
<gene>
    <name evidence="5" type="ORF">ALC60_02262</name>
</gene>
<evidence type="ECO:0000256" key="1">
    <source>
        <dbReference type="PROSITE-ProRule" id="PRU00117"/>
    </source>
</evidence>
<keyword evidence="1" id="KW-0694">RNA-binding</keyword>
<evidence type="ECO:0000256" key="3">
    <source>
        <dbReference type="SAM" id="Phobius"/>
    </source>
</evidence>
<reference evidence="5 6" key="1">
    <citation type="submission" date="2015-09" db="EMBL/GenBank/DDBJ databases">
        <title>Trachymyrmex zeteki WGS genome.</title>
        <authorList>
            <person name="Nygaard S."/>
            <person name="Hu H."/>
            <person name="Boomsma J."/>
            <person name="Zhang G."/>
        </authorList>
    </citation>
    <scope>NUCLEOTIDE SEQUENCE [LARGE SCALE GENOMIC DNA]</scope>
    <source>
        <strain evidence="5">Tzet28-1</strain>
        <tissue evidence="5">Whole body</tissue>
    </source>
</reference>
<dbReference type="Pfam" id="PF00013">
    <property type="entry name" value="KH_1"/>
    <property type="match status" value="1"/>
</dbReference>
<feature type="compositionally biased region" description="Polar residues" evidence="2">
    <location>
        <begin position="200"/>
        <end position="212"/>
    </location>
</feature>
<dbReference type="GO" id="GO:0005739">
    <property type="term" value="C:mitochondrion"/>
    <property type="evidence" value="ECO:0007669"/>
    <property type="project" value="UniProtKB-ARBA"/>
</dbReference>
<dbReference type="EMBL" id="KQ982254">
    <property type="protein sequence ID" value="KYQ58617.1"/>
    <property type="molecule type" value="Genomic_DNA"/>
</dbReference>
<accession>A0A151XE31</accession>
<keyword evidence="3" id="KW-0472">Membrane</keyword>
<evidence type="ECO:0000256" key="2">
    <source>
        <dbReference type="SAM" id="MobiDB-lite"/>
    </source>
</evidence>
<feature type="domain" description="K Homology" evidence="4">
    <location>
        <begin position="278"/>
        <end position="348"/>
    </location>
</feature>
<dbReference type="PROSITE" id="PS50084">
    <property type="entry name" value="KH_TYPE_1"/>
    <property type="match status" value="1"/>
</dbReference>
<dbReference type="InterPro" id="IPR004088">
    <property type="entry name" value="KH_dom_type_1"/>
</dbReference>
<sequence>MNSSIHVPLVKWTVPAVALVVALFWYKRRRIDRDELQWNDSGGTAKPNCVKKAISNNTQEVDINIDDSSVQKEINQGSSIDCCYMQEEEQTRIPRKISETMDVPLKNSASQSAFCSSSQNMYEDVEIYNTEVEFGSSKSNTSLFEMIATSASFKSNKNDDDNEPRIFQNVANEEQTVHCETRSPEQNYTDEYHYKENEQQSEGHTIKTQGQEVNERDSANHSPVSVVLDGSVTDEAGSEGSNTDSGKDDSNFVQLEYNQFLCPHTGGSINGCRKDNIASSTYDFAIPQHLVGRLIGRHGSFLHNIRTKANVGIYVNDHPCDGDHKICSIRGSVEGINVALKMVRQKFPEKRFPQVTLSEISTISEVNEEVTYNVFIQRPLSLVDGVNNDINICHIVKPNWLFVRLPTHPSFPLLQNLEDSMQYWYNTESVPVPDVLNSKWDYEMHCFVEGDYVAVYWMENWVRGYIEWPDPSGERSVVRLLDYGGYWSVSNSECRPLILNYLSLPFQAIEIFLANIQPKNGKWSSEAYNVVQNCSSKGVAQAQIEGRIQSNTYANIYFIIHNYGVISLTEELITNGYAERVIWEDMKPETLESICT</sequence>
<dbReference type="InterPro" id="IPR047368">
    <property type="entry name" value="KH-I_AKAP1"/>
</dbReference>
<feature type="transmembrane region" description="Helical" evidence="3">
    <location>
        <begin position="6"/>
        <end position="26"/>
    </location>
</feature>
<dbReference type="SMART" id="SM00322">
    <property type="entry name" value="KH"/>
    <property type="match status" value="1"/>
</dbReference>
<dbReference type="PANTHER" id="PTHR22948">
    <property type="entry name" value="TUDOR DOMAIN CONTAINING PROTEIN"/>
    <property type="match status" value="1"/>
</dbReference>